<evidence type="ECO:0000313" key="1">
    <source>
        <dbReference type="EMBL" id="RDB56061.1"/>
    </source>
</evidence>
<organism evidence="1 2">
    <name type="scientific">Senegalimassilia anaerobia</name>
    <dbReference type="NCBI Taxonomy" id="1473216"/>
    <lineage>
        <taxon>Bacteria</taxon>
        <taxon>Bacillati</taxon>
        <taxon>Actinomycetota</taxon>
        <taxon>Coriobacteriia</taxon>
        <taxon>Coriobacteriales</taxon>
        <taxon>Coriobacteriaceae</taxon>
        <taxon>Senegalimassilia</taxon>
    </lineage>
</organism>
<dbReference type="PANTHER" id="PTHR34374:SF1">
    <property type="entry name" value="LARGE RIBOSOMAL RNA SUBUNIT ACCUMULATION PROTEIN YCED HOMOLOG 1, CHLOROPLASTIC"/>
    <property type="match status" value="1"/>
</dbReference>
<dbReference type="EMBL" id="PPTP01000003">
    <property type="protein sequence ID" value="RDB56061.1"/>
    <property type="molecule type" value="Genomic_DNA"/>
</dbReference>
<proteinExistence type="predicted"/>
<protein>
    <submittedName>
        <fullName evidence="1">DUF177 domain-containing protein</fullName>
    </submittedName>
</protein>
<dbReference type="Proteomes" id="UP000253792">
    <property type="component" value="Unassembled WGS sequence"/>
</dbReference>
<name>A0A369L8S6_9ACTN</name>
<sequence length="186" mass="19579">MDAVKFEVPPELFVTTESSSFAGQLALGTLEAGPDTYTFSQPVDWNVTVTNTGDALLVMGSARGTATVACARCLDDFQVDLNGEVEGYFLLSEDGPAPEDMDDDEFEVLGADKILDLEPLIIAALLVEAPLVPLCREDCAGLCAQCGANLNEGPCACSAQPDDGLPRMSDGRVSPFAALKDLDLGE</sequence>
<gene>
    <name evidence="1" type="ORF">C1880_03965</name>
</gene>
<dbReference type="RefSeq" id="WP_042434521.1">
    <property type="nucleotide sequence ID" value="NZ_CABKQR010000001.1"/>
</dbReference>
<keyword evidence="2" id="KW-1185">Reference proteome</keyword>
<dbReference type="Pfam" id="PF02620">
    <property type="entry name" value="YceD"/>
    <property type="match status" value="1"/>
</dbReference>
<dbReference type="AlphaFoldDB" id="A0A369L8S6"/>
<dbReference type="PANTHER" id="PTHR34374">
    <property type="entry name" value="LARGE RIBOSOMAL RNA SUBUNIT ACCUMULATION PROTEIN YCED HOMOLOG 1, CHLOROPLASTIC"/>
    <property type="match status" value="1"/>
</dbReference>
<dbReference type="InterPro" id="IPR003772">
    <property type="entry name" value="YceD"/>
</dbReference>
<evidence type="ECO:0000313" key="2">
    <source>
        <dbReference type="Proteomes" id="UP000253792"/>
    </source>
</evidence>
<dbReference type="GeneID" id="82935795"/>
<dbReference type="STRING" id="1034345.GCA_000236865_00345"/>
<comment type="caution">
    <text evidence="1">The sequence shown here is derived from an EMBL/GenBank/DDBJ whole genome shotgun (WGS) entry which is preliminary data.</text>
</comment>
<dbReference type="OrthoDB" id="9790372at2"/>
<accession>A0A369L8S6</accession>
<reference evidence="1 2" key="1">
    <citation type="journal article" date="2018" name="Elife">
        <title>Discovery and characterization of a prevalent human gut bacterial enzyme sufficient for the inactivation of a family of plant toxins.</title>
        <authorList>
            <person name="Koppel N."/>
            <person name="Bisanz J.E."/>
            <person name="Pandelia M.E."/>
            <person name="Turnbaugh P.J."/>
            <person name="Balskus E.P."/>
        </authorList>
    </citation>
    <scope>NUCLEOTIDE SEQUENCE [LARGE SCALE GENOMIC DNA]</scope>
    <source>
        <strain evidence="2">anaerobia AP69FAA</strain>
    </source>
</reference>